<keyword evidence="3" id="KW-1185">Reference proteome</keyword>
<feature type="compositionally biased region" description="Polar residues" evidence="1">
    <location>
        <begin position="22"/>
        <end position="50"/>
    </location>
</feature>
<dbReference type="OrthoDB" id="5988809at2759"/>
<proteinExistence type="predicted"/>
<comment type="caution">
    <text evidence="2">The sequence shown here is derived from an EMBL/GenBank/DDBJ whole genome shotgun (WGS) entry which is preliminary data.</text>
</comment>
<name>A0A7D9DU22_PARCT</name>
<feature type="compositionally biased region" description="Polar residues" evidence="1">
    <location>
        <begin position="60"/>
        <end position="75"/>
    </location>
</feature>
<protein>
    <submittedName>
        <fullName evidence="2">Uncharacterized protein</fullName>
    </submittedName>
</protein>
<reference evidence="2" key="1">
    <citation type="submission" date="2020-04" db="EMBL/GenBank/DDBJ databases">
        <authorList>
            <person name="Alioto T."/>
            <person name="Alioto T."/>
            <person name="Gomez Garrido J."/>
        </authorList>
    </citation>
    <scope>NUCLEOTIDE SEQUENCE</scope>
    <source>
        <strain evidence="2">A484AB</strain>
    </source>
</reference>
<dbReference type="EMBL" id="CACRXK020002380">
    <property type="protein sequence ID" value="CAB3994042.1"/>
    <property type="molecule type" value="Genomic_DNA"/>
</dbReference>
<evidence type="ECO:0000256" key="1">
    <source>
        <dbReference type="SAM" id="MobiDB-lite"/>
    </source>
</evidence>
<gene>
    <name evidence="2" type="ORF">PACLA_8A084891</name>
</gene>
<organism evidence="2 3">
    <name type="scientific">Paramuricea clavata</name>
    <name type="common">Red gorgonian</name>
    <name type="synonym">Violescent sea-whip</name>
    <dbReference type="NCBI Taxonomy" id="317549"/>
    <lineage>
        <taxon>Eukaryota</taxon>
        <taxon>Metazoa</taxon>
        <taxon>Cnidaria</taxon>
        <taxon>Anthozoa</taxon>
        <taxon>Octocorallia</taxon>
        <taxon>Malacalcyonacea</taxon>
        <taxon>Plexauridae</taxon>
        <taxon>Paramuricea</taxon>
    </lineage>
</organism>
<sequence length="105" mass="11737">MARRDTTNIAEIVRRVVSSINSLDSSTTNAATLQNMETVSRNPSSRTPGQEVNDAFRLPRTSSTNESQETITPRSRNGRFTPYSGRKKEKKAKEKKVSSSQLDFT</sequence>
<accession>A0A7D9DU22</accession>
<dbReference type="AlphaFoldDB" id="A0A7D9DU22"/>
<feature type="region of interest" description="Disordered" evidence="1">
    <location>
        <begin position="22"/>
        <end position="105"/>
    </location>
</feature>
<evidence type="ECO:0000313" key="3">
    <source>
        <dbReference type="Proteomes" id="UP001152795"/>
    </source>
</evidence>
<dbReference type="Proteomes" id="UP001152795">
    <property type="component" value="Unassembled WGS sequence"/>
</dbReference>
<evidence type="ECO:0000313" key="2">
    <source>
        <dbReference type="EMBL" id="CAB3994042.1"/>
    </source>
</evidence>